<keyword evidence="4" id="KW-1185">Reference proteome</keyword>
<name>A0A1S3HI42_LINAN</name>
<organism evidence="4 5">
    <name type="scientific">Lingula anatina</name>
    <name type="common">Brachiopod</name>
    <name type="synonym">Lingula unguis</name>
    <dbReference type="NCBI Taxonomy" id="7574"/>
    <lineage>
        <taxon>Eukaryota</taxon>
        <taxon>Metazoa</taxon>
        <taxon>Spiralia</taxon>
        <taxon>Lophotrochozoa</taxon>
        <taxon>Brachiopoda</taxon>
        <taxon>Linguliformea</taxon>
        <taxon>Lingulata</taxon>
        <taxon>Lingulida</taxon>
        <taxon>Linguloidea</taxon>
        <taxon>Lingulidae</taxon>
        <taxon>Lingula</taxon>
    </lineage>
</organism>
<protein>
    <submittedName>
        <fullName evidence="5">Uncharacterized protein LOC106154746</fullName>
    </submittedName>
</protein>
<dbReference type="InterPro" id="IPR002350">
    <property type="entry name" value="Kazal_dom"/>
</dbReference>
<feature type="signal peptide" evidence="2">
    <location>
        <begin position="1"/>
        <end position="16"/>
    </location>
</feature>
<dbReference type="OrthoDB" id="6060061at2759"/>
<feature type="compositionally biased region" description="Pro residues" evidence="1">
    <location>
        <begin position="32"/>
        <end position="41"/>
    </location>
</feature>
<dbReference type="AlphaFoldDB" id="A0A1S3HI42"/>
<dbReference type="Pfam" id="PF07648">
    <property type="entry name" value="Kazal_2"/>
    <property type="match status" value="1"/>
</dbReference>
<evidence type="ECO:0000313" key="4">
    <source>
        <dbReference type="Proteomes" id="UP000085678"/>
    </source>
</evidence>
<evidence type="ECO:0000256" key="2">
    <source>
        <dbReference type="SAM" id="SignalP"/>
    </source>
</evidence>
<dbReference type="SMART" id="SM00280">
    <property type="entry name" value="KAZAL"/>
    <property type="match status" value="1"/>
</dbReference>
<evidence type="ECO:0000256" key="1">
    <source>
        <dbReference type="SAM" id="MobiDB-lite"/>
    </source>
</evidence>
<gene>
    <name evidence="5" type="primary">LOC106154746</name>
</gene>
<keyword evidence="2" id="KW-0732">Signal</keyword>
<dbReference type="RefSeq" id="XP_013384659.1">
    <property type="nucleotide sequence ID" value="XM_013529205.1"/>
</dbReference>
<dbReference type="Gene3D" id="3.30.60.30">
    <property type="match status" value="1"/>
</dbReference>
<sequence length="140" mass="15054">MFKLVVACALLAVALAQFHPRPFGPRPTGDGPHPPHPPHPHPTGDGPDPSVMPHGHEGHTHPPLDCERILAEDCSKMQHNRPVCGSDDVTYDGMCSFGQAKCKNEDLTVQWFASCEGGMPTRGPDGPFGPHGHHGQPFGY</sequence>
<reference evidence="5" key="1">
    <citation type="submission" date="2025-08" db="UniProtKB">
        <authorList>
            <consortium name="RefSeq"/>
        </authorList>
    </citation>
    <scope>IDENTIFICATION</scope>
    <source>
        <tissue evidence="5">Gonads</tissue>
    </source>
</reference>
<dbReference type="PROSITE" id="PS51465">
    <property type="entry name" value="KAZAL_2"/>
    <property type="match status" value="1"/>
</dbReference>
<dbReference type="InterPro" id="IPR036058">
    <property type="entry name" value="Kazal_dom_sf"/>
</dbReference>
<feature type="domain" description="Kazal-like" evidence="3">
    <location>
        <begin position="60"/>
        <end position="117"/>
    </location>
</feature>
<dbReference type="KEGG" id="lak:106154746"/>
<dbReference type="Proteomes" id="UP000085678">
    <property type="component" value="Unplaced"/>
</dbReference>
<feature type="compositionally biased region" description="Basic and acidic residues" evidence="1">
    <location>
        <begin position="54"/>
        <end position="64"/>
    </location>
</feature>
<dbReference type="GeneID" id="106154746"/>
<proteinExistence type="predicted"/>
<feature type="region of interest" description="Disordered" evidence="1">
    <location>
        <begin position="22"/>
        <end position="64"/>
    </location>
</feature>
<evidence type="ECO:0000313" key="5">
    <source>
        <dbReference type="RefSeq" id="XP_013384659.1"/>
    </source>
</evidence>
<feature type="chain" id="PRO_5010273522" evidence="2">
    <location>
        <begin position="17"/>
        <end position="140"/>
    </location>
</feature>
<dbReference type="CDD" id="cd00104">
    <property type="entry name" value="KAZAL_FS"/>
    <property type="match status" value="1"/>
</dbReference>
<accession>A0A1S3HI42</accession>
<dbReference type="InParanoid" id="A0A1S3HI42"/>
<evidence type="ECO:0000259" key="3">
    <source>
        <dbReference type="PROSITE" id="PS51465"/>
    </source>
</evidence>
<dbReference type="SUPFAM" id="SSF100895">
    <property type="entry name" value="Kazal-type serine protease inhibitors"/>
    <property type="match status" value="1"/>
</dbReference>